<accession>A0ABQ4DMI7</accession>
<reference evidence="2 3" key="1">
    <citation type="submission" date="2021-01" db="EMBL/GenBank/DDBJ databases">
        <title>Whole genome shotgun sequence of Cellulomonas phragmiteti NBRC 110785.</title>
        <authorList>
            <person name="Komaki H."/>
            <person name="Tamura T."/>
        </authorList>
    </citation>
    <scope>NUCLEOTIDE SEQUENCE [LARGE SCALE GENOMIC DNA]</scope>
    <source>
        <strain evidence="2 3">NBRC 110785</strain>
    </source>
</reference>
<evidence type="ECO:0000313" key="3">
    <source>
        <dbReference type="Proteomes" id="UP000614741"/>
    </source>
</evidence>
<gene>
    <name evidence="2" type="ORF">Cph01nite_23240</name>
</gene>
<proteinExistence type="predicted"/>
<dbReference type="Proteomes" id="UP000614741">
    <property type="component" value="Unassembled WGS sequence"/>
</dbReference>
<dbReference type="EMBL" id="BONP01000013">
    <property type="protein sequence ID" value="GIG40562.1"/>
    <property type="molecule type" value="Genomic_DNA"/>
</dbReference>
<name>A0ABQ4DMI7_9CELL</name>
<dbReference type="SUPFAM" id="SSF51735">
    <property type="entry name" value="NAD(P)-binding Rossmann-fold domains"/>
    <property type="match status" value="1"/>
</dbReference>
<dbReference type="InterPro" id="IPR013332">
    <property type="entry name" value="KPR_N"/>
</dbReference>
<feature type="domain" description="Ketopantoate reductase N-terminal" evidence="1">
    <location>
        <begin position="18"/>
        <end position="169"/>
    </location>
</feature>
<keyword evidence="3" id="KW-1185">Reference proteome</keyword>
<organism evidence="2 3">
    <name type="scientific">Cellulomonas phragmiteti</name>
    <dbReference type="NCBI Taxonomy" id="478780"/>
    <lineage>
        <taxon>Bacteria</taxon>
        <taxon>Bacillati</taxon>
        <taxon>Actinomycetota</taxon>
        <taxon>Actinomycetes</taxon>
        <taxon>Micrococcales</taxon>
        <taxon>Cellulomonadaceae</taxon>
        <taxon>Cellulomonas</taxon>
    </lineage>
</organism>
<dbReference type="Gene3D" id="3.40.50.720">
    <property type="entry name" value="NAD(P)-binding Rossmann-like Domain"/>
    <property type="match status" value="1"/>
</dbReference>
<dbReference type="InterPro" id="IPR036291">
    <property type="entry name" value="NAD(P)-bd_dom_sf"/>
</dbReference>
<comment type="caution">
    <text evidence="2">The sequence shown here is derived from an EMBL/GenBank/DDBJ whole genome shotgun (WGS) entry which is preliminary data.</text>
</comment>
<sequence>MSNGDGLHLREGVVMRVLMFGRGVIATIYGRVLHAAGHDVEFYVRPGRAAEYGDEVQLDWIDGRRGPIGRRVRESFRTTLRESVGPDDGVDLVVLSVGHHRLAEAAAFLAPRLGSATVLVFGNLWDEPLAAVAPLPADRLVLGFPQAGGGFGEDGVLSAALLPAVVIGTTAGGPSRREQEVIAAFRQAGLSIRQEGDMRGWLWIHFAADAGMFAQALRSGSLAAMIGDRRAFAEAFLTTRELLPLLEARGVDLRRHRAAVLPFRLPRLVAPAIGWATAHVPIARRSLAAHTDPHAAEARAVLADTRAVARRLGVPTPRLVG</sequence>
<dbReference type="Pfam" id="PF02558">
    <property type="entry name" value="ApbA"/>
    <property type="match status" value="1"/>
</dbReference>
<evidence type="ECO:0000313" key="2">
    <source>
        <dbReference type="EMBL" id="GIG40562.1"/>
    </source>
</evidence>
<protein>
    <submittedName>
        <fullName evidence="2">Ketopantoate reductase</fullName>
    </submittedName>
</protein>
<evidence type="ECO:0000259" key="1">
    <source>
        <dbReference type="Pfam" id="PF02558"/>
    </source>
</evidence>